<comment type="caution">
    <text evidence="2">The sequence shown here is derived from an EMBL/GenBank/DDBJ whole genome shotgun (WGS) entry which is preliminary data.</text>
</comment>
<dbReference type="InterPro" id="IPR021886">
    <property type="entry name" value="MgsA_C"/>
</dbReference>
<dbReference type="Pfam" id="PF12002">
    <property type="entry name" value="MgsA_C"/>
    <property type="match status" value="1"/>
</dbReference>
<name>A0ABW9Z255_9HYPH</name>
<gene>
    <name evidence="2" type="ORF">GR303_20635</name>
</gene>
<evidence type="ECO:0000313" key="3">
    <source>
        <dbReference type="Proteomes" id="UP000818323"/>
    </source>
</evidence>
<keyword evidence="3" id="KW-1185">Reference proteome</keyword>
<accession>A0ABW9Z255</accession>
<organism evidence="2 3">
    <name type="scientific">Microvirga arsenatis</name>
    <dbReference type="NCBI Taxonomy" id="2692265"/>
    <lineage>
        <taxon>Bacteria</taxon>
        <taxon>Pseudomonadati</taxon>
        <taxon>Pseudomonadota</taxon>
        <taxon>Alphaproteobacteria</taxon>
        <taxon>Hyphomicrobiales</taxon>
        <taxon>Methylobacteriaceae</taxon>
        <taxon>Microvirga</taxon>
    </lineage>
</organism>
<sequence length="58" mass="6344">MAYVQSAPLIPVPLGLRGAHYASAKTLHGYGGYVFPRDDVGGWIEQEYAPSITPSQFY</sequence>
<dbReference type="EMBL" id="JAAAXJ010000018">
    <property type="protein sequence ID" value="NBJ26753.1"/>
    <property type="molecule type" value="Genomic_DNA"/>
</dbReference>
<reference evidence="2 3" key="1">
    <citation type="submission" date="2020-01" db="EMBL/GenBank/DDBJ databases">
        <title>Microvirga sp. nov., an arsenate reduction bacterium isolated from Tibet hotspring sediments.</title>
        <authorList>
            <person name="Yuan C.-G."/>
        </authorList>
    </citation>
    <scope>NUCLEOTIDE SEQUENCE [LARGE SCALE GENOMIC DNA]</scope>
    <source>
        <strain evidence="2 3">SYSU G3D203</strain>
    </source>
</reference>
<evidence type="ECO:0000313" key="2">
    <source>
        <dbReference type="EMBL" id="NBJ26753.1"/>
    </source>
</evidence>
<protein>
    <recommendedName>
        <fullName evidence="1">MgsA AAA+ ATPase C-terminal domain-containing protein</fullName>
    </recommendedName>
</protein>
<feature type="domain" description="MgsA AAA+ ATPase C-terminal" evidence="1">
    <location>
        <begin position="2"/>
        <end position="58"/>
    </location>
</feature>
<proteinExistence type="predicted"/>
<dbReference type="SUPFAM" id="SSF48019">
    <property type="entry name" value="post-AAA+ oligomerization domain-like"/>
    <property type="match status" value="1"/>
</dbReference>
<dbReference type="Proteomes" id="UP000818323">
    <property type="component" value="Unassembled WGS sequence"/>
</dbReference>
<dbReference type="InterPro" id="IPR008921">
    <property type="entry name" value="DNA_pol3_clamp-load_cplx_C"/>
</dbReference>
<evidence type="ECO:0000259" key="1">
    <source>
        <dbReference type="Pfam" id="PF12002"/>
    </source>
</evidence>
<dbReference type="Gene3D" id="1.10.3710.10">
    <property type="entry name" value="DNA polymerase III clamp loader subunits, C-terminal domain"/>
    <property type="match status" value="1"/>
</dbReference>